<evidence type="ECO:0008006" key="3">
    <source>
        <dbReference type="Google" id="ProtNLM"/>
    </source>
</evidence>
<evidence type="ECO:0000313" key="2">
    <source>
        <dbReference type="Proteomes" id="UP000665026"/>
    </source>
</evidence>
<dbReference type="Proteomes" id="UP000665026">
    <property type="component" value="Chromosome"/>
</dbReference>
<protein>
    <recommendedName>
        <fullName evidence="3">SIR2-like domain-containing protein</fullName>
    </recommendedName>
</protein>
<dbReference type="RefSeq" id="WP_209355518.1">
    <property type="nucleotide sequence ID" value="NZ_CP060010.1"/>
</dbReference>
<dbReference type="KEGG" id="cact:HZ995_09990"/>
<reference evidence="1" key="1">
    <citation type="submission" date="2020-07" db="EMBL/GenBank/DDBJ databases">
        <title>Genome sequences of bacteria associated with the marine, planktonic diatom Thalassiosira profunda strain ECT2AJA-044.</title>
        <authorList>
            <person name="Gargas C.B."/>
            <person name="Roberts W.R."/>
            <person name="Alverson A.J."/>
        </authorList>
    </citation>
    <scope>NUCLEOTIDE SEQUENCE</scope>
    <source>
        <strain evidence="1">ECT2AJA-044</strain>
    </source>
</reference>
<name>A0A975EMM4_9RHOB</name>
<proteinExistence type="predicted"/>
<dbReference type="EMBL" id="CP060010">
    <property type="protein sequence ID" value="QTN34833.1"/>
    <property type="molecule type" value="Genomic_DNA"/>
</dbReference>
<gene>
    <name evidence="1" type="ORF">HZ995_09990</name>
</gene>
<dbReference type="InterPro" id="IPR029035">
    <property type="entry name" value="DHS-like_NAD/FAD-binding_dom"/>
</dbReference>
<sequence>MTTMSNILRHKDKPALLIGNGINMHGGGDTSSWDDLLDTLAKHQGLSLSEQERAEMSNTEFFDVLDLAKPLEDRRTLQTQFCDLMETWRPTEHHARIAGWARRYRRPIVTVNFDENLSRSLDAELFRPKRRFTDFYPWNSYFADHEINQPRHEFAIWHAHGMMKYRRSIRLGLTHYMGSVQRARSWVYNIEDSLRAQIRKGSTQWRGSDTWLDVLFFCPILIFGFTFGKDENLLRWLFLERAKLHKILSEPSAKTWFVEKENENSQSRRVFFERLGVEFVTVKSYEEIYEDEAWGL</sequence>
<dbReference type="SUPFAM" id="SSF52467">
    <property type="entry name" value="DHS-like NAD/FAD-binding domain"/>
    <property type="match status" value="1"/>
</dbReference>
<evidence type="ECO:0000313" key="1">
    <source>
        <dbReference type="EMBL" id="QTN34833.1"/>
    </source>
</evidence>
<organism evidence="1 2">
    <name type="scientific">Cognatishimia activa</name>
    <dbReference type="NCBI Taxonomy" id="1715691"/>
    <lineage>
        <taxon>Bacteria</taxon>
        <taxon>Pseudomonadati</taxon>
        <taxon>Pseudomonadota</taxon>
        <taxon>Alphaproteobacteria</taxon>
        <taxon>Rhodobacterales</taxon>
        <taxon>Paracoccaceae</taxon>
        <taxon>Cognatishimia</taxon>
    </lineage>
</organism>
<accession>A0A975EMM4</accession>
<dbReference type="AlphaFoldDB" id="A0A975EMM4"/>